<proteinExistence type="inferred from homology"/>
<dbReference type="Pfam" id="PF00675">
    <property type="entry name" value="Peptidase_M16"/>
    <property type="match status" value="1"/>
</dbReference>
<gene>
    <name evidence="8" type="primary">ptrA_1</name>
    <name evidence="8" type="ORF">GJW-30_1_00816</name>
</gene>
<dbReference type="AlphaFoldDB" id="A0A0S3PQV2"/>
<evidence type="ECO:0000259" key="7">
    <source>
        <dbReference type="Pfam" id="PF05193"/>
    </source>
</evidence>
<protein>
    <submittedName>
        <fullName evidence="8">Protease 3</fullName>
        <ecNumber evidence="8">3.4.24.55</ecNumber>
    </submittedName>
</protein>
<organism evidence="8 9">
    <name type="scientific">Variibacter gotjawalensis</name>
    <dbReference type="NCBI Taxonomy" id="1333996"/>
    <lineage>
        <taxon>Bacteria</taxon>
        <taxon>Pseudomonadati</taxon>
        <taxon>Pseudomonadota</taxon>
        <taxon>Alphaproteobacteria</taxon>
        <taxon>Hyphomicrobiales</taxon>
        <taxon>Nitrobacteraceae</taxon>
        <taxon>Variibacter</taxon>
    </lineage>
</organism>
<dbReference type="PANTHER" id="PTHR11851">
    <property type="entry name" value="METALLOPROTEASE"/>
    <property type="match status" value="1"/>
</dbReference>
<dbReference type="Proteomes" id="UP000236884">
    <property type="component" value="Chromosome"/>
</dbReference>
<feature type="domain" description="Peptidase M16 N-terminal" evidence="6">
    <location>
        <begin position="39"/>
        <end position="183"/>
    </location>
</feature>
<dbReference type="GO" id="GO:0006508">
    <property type="term" value="P:proteolysis"/>
    <property type="evidence" value="ECO:0007669"/>
    <property type="project" value="UniProtKB-KW"/>
</dbReference>
<dbReference type="InterPro" id="IPR001431">
    <property type="entry name" value="Pept_M16_Zn_BS"/>
</dbReference>
<evidence type="ECO:0000256" key="2">
    <source>
        <dbReference type="ARBA" id="ARBA00007261"/>
    </source>
</evidence>
<keyword evidence="8" id="KW-0378">Hydrolase</keyword>
<dbReference type="Pfam" id="PF05193">
    <property type="entry name" value="Peptidase_M16_C"/>
    <property type="match status" value="1"/>
</dbReference>
<evidence type="ECO:0000313" key="8">
    <source>
        <dbReference type="EMBL" id="BAT58292.1"/>
    </source>
</evidence>
<dbReference type="EC" id="3.4.24.55" evidence="8"/>
<evidence type="ECO:0000256" key="4">
    <source>
        <dbReference type="RuleBase" id="RU004447"/>
    </source>
</evidence>
<feature type="chain" id="PRO_5006615631" evidence="5">
    <location>
        <begin position="23"/>
        <end position="451"/>
    </location>
</feature>
<feature type="domain" description="Peptidase M16 C-terminal" evidence="7">
    <location>
        <begin position="191"/>
        <end position="375"/>
    </location>
</feature>
<evidence type="ECO:0000256" key="1">
    <source>
        <dbReference type="ARBA" id="ARBA00001947"/>
    </source>
</evidence>
<dbReference type="OrthoDB" id="9811314at2"/>
<accession>A0A0S3PQV2</accession>
<keyword evidence="9" id="KW-1185">Reference proteome</keyword>
<name>A0A0S3PQV2_9BRAD</name>
<keyword evidence="8" id="KW-0645">Protease</keyword>
<feature type="signal peptide" evidence="5">
    <location>
        <begin position="1"/>
        <end position="22"/>
    </location>
</feature>
<dbReference type="EMBL" id="AP014946">
    <property type="protein sequence ID" value="BAT58292.1"/>
    <property type="molecule type" value="Genomic_DNA"/>
</dbReference>
<dbReference type="SUPFAM" id="SSF63411">
    <property type="entry name" value="LuxS/MPP-like metallohydrolase"/>
    <property type="match status" value="2"/>
</dbReference>
<evidence type="ECO:0000256" key="3">
    <source>
        <dbReference type="ARBA" id="ARBA00023049"/>
    </source>
</evidence>
<dbReference type="PANTHER" id="PTHR11851:SF49">
    <property type="entry name" value="MITOCHONDRIAL-PROCESSING PEPTIDASE SUBUNIT ALPHA"/>
    <property type="match status" value="1"/>
</dbReference>
<comment type="similarity">
    <text evidence="2 4">Belongs to the peptidase M16 family.</text>
</comment>
<dbReference type="RefSeq" id="WP_096351967.1">
    <property type="nucleotide sequence ID" value="NZ_AP014946.1"/>
</dbReference>
<evidence type="ECO:0000259" key="6">
    <source>
        <dbReference type="Pfam" id="PF00675"/>
    </source>
</evidence>
<reference evidence="8 9" key="1">
    <citation type="submission" date="2015-08" db="EMBL/GenBank/DDBJ databases">
        <title>Investigation of the bacterial diversity of lava forest soil.</title>
        <authorList>
            <person name="Lee J.S."/>
        </authorList>
    </citation>
    <scope>NUCLEOTIDE SEQUENCE [LARGE SCALE GENOMIC DNA]</scope>
    <source>
        <strain evidence="8 9">GJW-30</strain>
    </source>
</reference>
<dbReference type="InterPro" id="IPR011249">
    <property type="entry name" value="Metalloenz_LuxS/M16"/>
</dbReference>
<dbReference type="Gene3D" id="3.30.830.10">
    <property type="entry name" value="Metalloenzyme, LuxS/M16 peptidase-like"/>
    <property type="match status" value="2"/>
</dbReference>
<dbReference type="GO" id="GO:0004222">
    <property type="term" value="F:metalloendopeptidase activity"/>
    <property type="evidence" value="ECO:0007669"/>
    <property type="project" value="UniProtKB-EC"/>
</dbReference>
<dbReference type="InterPro" id="IPR007863">
    <property type="entry name" value="Peptidase_M16_C"/>
</dbReference>
<dbReference type="GO" id="GO:0046872">
    <property type="term" value="F:metal ion binding"/>
    <property type="evidence" value="ECO:0007669"/>
    <property type="project" value="InterPro"/>
</dbReference>
<comment type="cofactor">
    <cofactor evidence="1">
        <name>Zn(2+)</name>
        <dbReference type="ChEBI" id="CHEBI:29105"/>
    </cofactor>
</comment>
<dbReference type="InterPro" id="IPR050361">
    <property type="entry name" value="MPP/UQCRC_Complex"/>
</dbReference>
<evidence type="ECO:0000256" key="5">
    <source>
        <dbReference type="SAM" id="SignalP"/>
    </source>
</evidence>
<dbReference type="PROSITE" id="PS00143">
    <property type="entry name" value="INSULINASE"/>
    <property type="match status" value="1"/>
</dbReference>
<keyword evidence="3" id="KW-0482">Metalloprotease</keyword>
<dbReference type="InterPro" id="IPR011765">
    <property type="entry name" value="Pept_M16_N"/>
</dbReference>
<evidence type="ECO:0000313" key="9">
    <source>
        <dbReference type="Proteomes" id="UP000236884"/>
    </source>
</evidence>
<dbReference type="KEGG" id="vgo:GJW-30_1_00816"/>
<sequence length="451" mass="49767">MRMFFSAAAIALTLAVTSPASAAGVVPTHFKLANGLEVVVIPDRRTPVVTHMVWYRVGSADEPPGHSGIAHFLEHLMFKGTKTNPDGVFSQTVARFGGQENAFTSTDYTGYFQRVARDRLPKLMELEADRMTNLTLQDAQVLPERNVILEERNQRTDSNPGALLGEQIAAAQFLNHPYGRPIIGWRHEMEKLDREAALSFYSRFYTPNNAILVLAGDISPEEAKTLAEQTYGKVEKRFEVGPRIRPQEPPQIAPRSVTLTDPRVAQPSWQRSYLAPSDVTGAPNESEALDILINILGTGASSRMYQQLVVDKKIASSAGAWYDSTALDTTRLGIYATPVAGVSLPDLEKAVEAVLNDVIENSVTSEEIERAKARLVSQMVYAQDNQMTLARAYGAALSIGLKVEDVWQWPERVRAVTADQVAAAAKKWLNKKQSTTGYLLRDETRPDGKRS</sequence>
<keyword evidence="5" id="KW-0732">Signal</keyword>